<reference evidence="3" key="1">
    <citation type="submission" date="2020-11" db="EMBL/GenBank/DDBJ databases">
        <title>Chlorella ohadii genome sequencing and assembly.</title>
        <authorList>
            <person name="Murik O."/>
            <person name="Treves H."/>
            <person name="Kedem I."/>
            <person name="Shotland Y."/>
            <person name="Kaplan A."/>
        </authorList>
    </citation>
    <scope>NUCLEOTIDE SEQUENCE</scope>
    <source>
        <strain evidence="3">1</strain>
    </source>
</reference>
<dbReference type="CDD" id="cd06554">
    <property type="entry name" value="ASCH_ASC-1_like"/>
    <property type="match status" value="1"/>
</dbReference>
<evidence type="ECO:0000313" key="3">
    <source>
        <dbReference type="EMBL" id="KAI7843447.1"/>
    </source>
</evidence>
<sequence length="333" mass="34628">MQRRSPAPDRGVCLSMHQPWASLLVYGLKRIEGRGWPSDHRGRLWIASTVQPPSPQDIQELESFYQSVHAADAGAAPGISAEVQLPPAYPTGVLLGCVEVVDVVTAEQVESWDGLPAGLKTEVGSPHCFLCEQPQRLVVPHGVRGQHKIWPLDKQLHKNAQLGLKPAPNGRDFRWSSFGAPPPPGGLPPSQNKTKFAEQQRRQSQAAEQGSGKAARTPTCTSPRSGAPTTAAGGIAGGGGAAAGAGAAAAAAGVPRAVALQQAQQAPQPAAAVADAQAPQDPAKRLRGVQKKLRQIGAIEEKEAAGQALQAEELAKLEQKAALEAEAAALAAA</sequence>
<evidence type="ECO:0000256" key="1">
    <source>
        <dbReference type="SAM" id="MobiDB-lite"/>
    </source>
</evidence>
<gene>
    <name evidence="3" type="ORF">COHA_002925</name>
</gene>
<feature type="region of interest" description="Disordered" evidence="1">
    <location>
        <begin position="162"/>
        <end position="232"/>
    </location>
</feature>
<accession>A0AAD5DTN5</accession>
<keyword evidence="4" id="KW-1185">Reference proteome</keyword>
<dbReference type="InterPro" id="IPR015947">
    <property type="entry name" value="PUA-like_sf"/>
</dbReference>
<feature type="domain" description="ASCH" evidence="2">
    <location>
        <begin position="14"/>
        <end position="111"/>
    </location>
</feature>
<organism evidence="3 4">
    <name type="scientific">Chlorella ohadii</name>
    <dbReference type="NCBI Taxonomy" id="2649997"/>
    <lineage>
        <taxon>Eukaryota</taxon>
        <taxon>Viridiplantae</taxon>
        <taxon>Chlorophyta</taxon>
        <taxon>core chlorophytes</taxon>
        <taxon>Trebouxiophyceae</taxon>
        <taxon>Chlorellales</taxon>
        <taxon>Chlorellaceae</taxon>
        <taxon>Chlorella clade</taxon>
        <taxon>Chlorella</taxon>
    </lineage>
</organism>
<evidence type="ECO:0000259" key="2">
    <source>
        <dbReference type="Pfam" id="PF04266"/>
    </source>
</evidence>
<dbReference type="Pfam" id="PF04266">
    <property type="entry name" value="ASCH"/>
    <property type="match status" value="1"/>
</dbReference>
<dbReference type="EMBL" id="JADXDR010000038">
    <property type="protein sequence ID" value="KAI7843447.1"/>
    <property type="molecule type" value="Genomic_DNA"/>
</dbReference>
<dbReference type="PANTHER" id="PTHR12963:SF0">
    <property type="entry name" value="EXPRESSED PROTEIN"/>
    <property type="match status" value="1"/>
</dbReference>
<dbReference type="Gene3D" id="2.30.130.30">
    <property type="entry name" value="Hypothetical protein"/>
    <property type="match status" value="1"/>
</dbReference>
<dbReference type="InterPro" id="IPR007374">
    <property type="entry name" value="ASCH_domain"/>
</dbReference>
<evidence type="ECO:0000313" key="4">
    <source>
        <dbReference type="Proteomes" id="UP001205105"/>
    </source>
</evidence>
<comment type="caution">
    <text evidence="3">The sequence shown here is derived from an EMBL/GenBank/DDBJ whole genome shotgun (WGS) entry which is preliminary data.</text>
</comment>
<dbReference type="Proteomes" id="UP001205105">
    <property type="component" value="Unassembled WGS sequence"/>
</dbReference>
<protein>
    <recommendedName>
        <fullName evidence="2">ASCH domain-containing protein</fullName>
    </recommendedName>
</protein>
<dbReference type="InterPro" id="IPR039128">
    <property type="entry name" value="TRIP4-like"/>
</dbReference>
<name>A0AAD5DTN5_9CHLO</name>
<dbReference type="SUPFAM" id="SSF88697">
    <property type="entry name" value="PUA domain-like"/>
    <property type="match status" value="1"/>
</dbReference>
<proteinExistence type="predicted"/>
<dbReference type="PANTHER" id="PTHR12963">
    <property type="entry name" value="THYROID RECEPTOR INTERACTING PROTEIN RELATED"/>
    <property type="match status" value="1"/>
</dbReference>
<dbReference type="AlphaFoldDB" id="A0AAD5DTN5"/>